<keyword evidence="1 5" id="KW-0489">Methyltransferase</keyword>
<gene>
    <name evidence="5" type="ORF">FR698_02125</name>
</gene>
<dbReference type="SUPFAM" id="SSF53335">
    <property type="entry name" value="S-adenosyl-L-methionine-dependent methyltransferases"/>
    <property type="match status" value="1"/>
</dbReference>
<dbReference type="RefSeq" id="WP_147798528.1">
    <property type="nucleotide sequence ID" value="NZ_VPFL01000002.1"/>
</dbReference>
<evidence type="ECO:0000313" key="6">
    <source>
        <dbReference type="Proteomes" id="UP000321201"/>
    </source>
</evidence>
<accession>A0A5C7F0X7</accession>
<evidence type="ECO:0000313" key="5">
    <source>
        <dbReference type="EMBL" id="TXF13354.1"/>
    </source>
</evidence>
<dbReference type="InParanoid" id="A0A5C7F0X7"/>
<name>A0A5C7F0X7_9PROT</name>
<dbReference type="InterPro" id="IPR041698">
    <property type="entry name" value="Methyltransf_25"/>
</dbReference>
<dbReference type="Gene3D" id="3.40.50.150">
    <property type="entry name" value="Vaccinia Virus protein VP39"/>
    <property type="match status" value="1"/>
</dbReference>
<dbReference type="AlphaFoldDB" id="A0A5C7F0X7"/>
<dbReference type="EMBL" id="VPFL01000002">
    <property type="protein sequence ID" value="TXF13354.1"/>
    <property type="molecule type" value="Genomic_DNA"/>
</dbReference>
<proteinExistence type="predicted"/>
<evidence type="ECO:0000256" key="1">
    <source>
        <dbReference type="ARBA" id="ARBA00022603"/>
    </source>
</evidence>
<dbReference type="Pfam" id="PF13649">
    <property type="entry name" value="Methyltransf_25"/>
    <property type="match status" value="1"/>
</dbReference>
<feature type="domain" description="Methyltransferase" evidence="4">
    <location>
        <begin position="24"/>
        <end position="112"/>
    </location>
</feature>
<dbReference type="CDD" id="cd02440">
    <property type="entry name" value="AdoMet_MTases"/>
    <property type="match status" value="1"/>
</dbReference>
<dbReference type="GO" id="GO:0032259">
    <property type="term" value="P:methylation"/>
    <property type="evidence" value="ECO:0007669"/>
    <property type="project" value="UniProtKB-KW"/>
</dbReference>
<dbReference type="InterPro" id="IPR029063">
    <property type="entry name" value="SAM-dependent_MTases_sf"/>
</dbReference>
<organism evidence="5 6">
    <name type="scientific">Pelomicrobium methylotrophicum</name>
    <dbReference type="NCBI Taxonomy" id="2602750"/>
    <lineage>
        <taxon>Bacteria</taxon>
        <taxon>Pseudomonadati</taxon>
        <taxon>Pseudomonadota</taxon>
        <taxon>Hydrogenophilia</taxon>
        <taxon>Hydrogenophilia incertae sedis</taxon>
        <taxon>Pelomicrobium</taxon>
    </lineage>
</organism>
<evidence type="ECO:0000256" key="3">
    <source>
        <dbReference type="ARBA" id="ARBA00022691"/>
    </source>
</evidence>
<dbReference type="PANTHER" id="PTHR43464:SF19">
    <property type="entry name" value="UBIQUINONE BIOSYNTHESIS O-METHYLTRANSFERASE, MITOCHONDRIAL"/>
    <property type="match status" value="1"/>
</dbReference>
<evidence type="ECO:0000259" key="4">
    <source>
        <dbReference type="Pfam" id="PF13649"/>
    </source>
</evidence>
<reference evidence="5 6" key="1">
    <citation type="submission" date="2019-08" db="EMBL/GenBank/DDBJ databases">
        <title>Pelomicrobium methylotrophicum gen. nov., sp. nov. a moderately thermophilic, facultatively anaerobic, lithoautotrophic and methylotrophic bacterium isolated from a terrestrial mud volcano.</title>
        <authorList>
            <person name="Slobodkina G.B."/>
            <person name="Merkel A.Y."/>
            <person name="Slobodkin A.I."/>
        </authorList>
    </citation>
    <scope>NUCLEOTIDE SEQUENCE [LARGE SCALE GENOMIC DNA]</scope>
    <source>
        <strain evidence="5 6">SM250</strain>
    </source>
</reference>
<dbReference type="GO" id="GO:0008168">
    <property type="term" value="F:methyltransferase activity"/>
    <property type="evidence" value="ECO:0007669"/>
    <property type="project" value="UniProtKB-KW"/>
</dbReference>
<comment type="caution">
    <text evidence="5">The sequence shown here is derived from an EMBL/GenBank/DDBJ whole genome shotgun (WGS) entry which is preliminary data.</text>
</comment>
<protein>
    <submittedName>
        <fullName evidence="5">Class I SAM-dependent methyltransferase</fullName>
    </submittedName>
</protein>
<dbReference type="PANTHER" id="PTHR43464">
    <property type="entry name" value="METHYLTRANSFERASE"/>
    <property type="match status" value="1"/>
</dbReference>
<keyword evidence="6" id="KW-1185">Reference proteome</keyword>
<keyword evidence="3" id="KW-0949">S-adenosyl-L-methionine</keyword>
<sequence>MTHWGFHEILYGMIQRHCPAPGRILDVGCGQGWSDAYLVSCGYEVTGIDNEPRLVALAQELSLHLAVPCTFEVADAFDLGRYHGRFDLVYSCGVLEHFDREVTVRLLREQAKCAPRVLIQIPTKYTAYTGEITDERIYTIGQLVDIVRDAGLSIVASFGYGDVTVTSVQIWARRLLPRGVWRWLQNRGFAYSIAVLGQRA</sequence>
<dbReference type="Proteomes" id="UP000321201">
    <property type="component" value="Unassembled WGS sequence"/>
</dbReference>
<dbReference type="OrthoDB" id="6006151at2"/>
<evidence type="ECO:0000256" key="2">
    <source>
        <dbReference type="ARBA" id="ARBA00022679"/>
    </source>
</evidence>
<keyword evidence="2 5" id="KW-0808">Transferase</keyword>